<dbReference type="EMBL" id="FONR01000034">
    <property type="protein sequence ID" value="SFG93753.1"/>
    <property type="molecule type" value="Genomic_DNA"/>
</dbReference>
<keyword evidence="2" id="KW-0547">Nucleotide-binding</keyword>
<evidence type="ECO:0000313" key="3">
    <source>
        <dbReference type="Proteomes" id="UP000181942"/>
    </source>
</evidence>
<dbReference type="Proteomes" id="UP000181942">
    <property type="component" value="Unassembled WGS sequence"/>
</dbReference>
<proteinExistence type="predicted"/>
<keyword evidence="2" id="KW-0378">Hydrolase</keyword>
<gene>
    <name evidence="2" type="ORF">SAMN02787118_1344</name>
</gene>
<reference evidence="2 3" key="1">
    <citation type="submission" date="2016-10" db="EMBL/GenBank/DDBJ databases">
        <authorList>
            <person name="de Groot N.N."/>
        </authorList>
    </citation>
    <scope>NUCLEOTIDE SEQUENCE [LARGE SCALE GENOMIC DNA]</scope>
    <source>
        <strain evidence="2 3">OK461</strain>
    </source>
</reference>
<name>A0A1I2VX98_9ACTN</name>
<accession>A0A1I2VX98</accession>
<feature type="compositionally biased region" description="Gly residues" evidence="1">
    <location>
        <begin position="69"/>
        <end position="83"/>
    </location>
</feature>
<dbReference type="AlphaFoldDB" id="A0A1I2VX98"/>
<protein>
    <submittedName>
        <fullName evidence="2">ATP-dependent RNA helicase DDX3X/RNA-binding protein FUS</fullName>
    </submittedName>
</protein>
<dbReference type="GO" id="GO:0004386">
    <property type="term" value="F:helicase activity"/>
    <property type="evidence" value="ECO:0007669"/>
    <property type="project" value="UniProtKB-KW"/>
</dbReference>
<feature type="region of interest" description="Disordered" evidence="1">
    <location>
        <begin position="1"/>
        <end position="102"/>
    </location>
</feature>
<evidence type="ECO:0000256" key="1">
    <source>
        <dbReference type="SAM" id="MobiDB-lite"/>
    </source>
</evidence>
<keyword evidence="2" id="KW-0347">Helicase</keyword>
<sequence>MHGDGGFGGQVVMPSGATPVCDSGTSGPLAGIGDMAQGGGPLRLSGNEGQSGEGGESRLGHGGWQRASSGGGGAGRGYGGGAAGAHARDGDSVNGTPGGLAS</sequence>
<organism evidence="2 3">
    <name type="scientific">Streptomyces mirabilis</name>
    <dbReference type="NCBI Taxonomy" id="68239"/>
    <lineage>
        <taxon>Bacteria</taxon>
        <taxon>Bacillati</taxon>
        <taxon>Actinomycetota</taxon>
        <taxon>Actinomycetes</taxon>
        <taxon>Kitasatosporales</taxon>
        <taxon>Streptomycetaceae</taxon>
        <taxon>Streptomyces</taxon>
    </lineage>
</organism>
<evidence type="ECO:0000313" key="2">
    <source>
        <dbReference type="EMBL" id="SFG93753.1"/>
    </source>
</evidence>
<keyword evidence="2" id="KW-0067">ATP-binding</keyword>